<dbReference type="InterPro" id="IPR005162">
    <property type="entry name" value="Retrotrans_gag_dom"/>
</dbReference>
<proteinExistence type="predicted"/>
<evidence type="ECO:0000313" key="3">
    <source>
        <dbReference type="Proteomes" id="UP001567538"/>
    </source>
</evidence>
<name>A0ABD1I5F7_SALDI</name>
<protein>
    <recommendedName>
        <fullName evidence="1">Retrotransposon gag domain-containing protein</fullName>
    </recommendedName>
</protein>
<gene>
    <name evidence="2" type="ORF">AAHA92_06379</name>
</gene>
<evidence type="ECO:0000259" key="1">
    <source>
        <dbReference type="Pfam" id="PF03732"/>
    </source>
</evidence>
<dbReference type="AlphaFoldDB" id="A0ABD1I5F7"/>
<reference evidence="2 3" key="1">
    <citation type="submission" date="2024-06" db="EMBL/GenBank/DDBJ databases">
        <title>A chromosome level genome sequence of Diviner's sage (Salvia divinorum).</title>
        <authorList>
            <person name="Ford S.A."/>
            <person name="Ro D.-K."/>
            <person name="Ness R.W."/>
            <person name="Phillips M.A."/>
        </authorList>
    </citation>
    <scope>NUCLEOTIDE SEQUENCE [LARGE SCALE GENOMIC DNA]</scope>
    <source>
        <strain evidence="2">SAF-2024a</strain>
        <tissue evidence="2">Leaf</tissue>
    </source>
</reference>
<sequence>MKETFVPRSYFLKLRGELQDLRQGAKSVMDYYYKLISLISKIGVSEPEESTQDHFIHGLNIPLKYKVQVEALREIILGEVLGLSRPLNSKAKRWPLPRRGWCLANSEEGRAQTNGVHLARESGVLLQRKGRLLTRRRRVLSPPHLTPL</sequence>
<feature type="domain" description="Retrotransposon gag" evidence="1">
    <location>
        <begin position="1"/>
        <end position="60"/>
    </location>
</feature>
<accession>A0ABD1I5F7</accession>
<evidence type="ECO:0000313" key="2">
    <source>
        <dbReference type="EMBL" id="KAL1563962.1"/>
    </source>
</evidence>
<dbReference type="Proteomes" id="UP001567538">
    <property type="component" value="Unassembled WGS sequence"/>
</dbReference>
<dbReference type="Pfam" id="PF03732">
    <property type="entry name" value="Retrotrans_gag"/>
    <property type="match status" value="1"/>
</dbReference>
<organism evidence="2 3">
    <name type="scientific">Salvia divinorum</name>
    <name type="common">Maria pastora</name>
    <name type="synonym">Diviner's sage</name>
    <dbReference type="NCBI Taxonomy" id="28513"/>
    <lineage>
        <taxon>Eukaryota</taxon>
        <taxon>Viridiplantae</taxon>
        <taxon>Streptophyta</taxon>
        <taxon>Embryophyta</taxon>
        <taxon>Tracheophyta</taxon>
        <taxon>Spermatophyta</taxon>
        <taxon>Magnoliopsida</taxon>
        <taxon>eudicotyledons</taxon>
        <taxon>Gunneridae</taxon>
        <taxon>Pentapetalae</taxon>
        <taxon>asterids</taxon>
        <taxon>lamiids</taxon>
        <taxon>Lamiales</taxon>
        <taxon>Lamiaceae</taxon>
        <taxon>Nepetoideae</taxon>
        <taxon>Mentheae</taxon>
        <taxon>Salviinae</taxon>
        <taxon>Salvia</taxon>
        <taxon>Salvia subgen. Calosphace</taxon>
    </lineage>
</organism>
<keyword evidence="3" id="KW-1185">Reference proteome</keyword>
<comment type="caution">
    <text evidence="2">The sequence shown here is derived from an EMBL/GenBank/DDBJ whole genome shotgun (WGS) entry which is preliminary data.</text>
</comment>
<dbReference type="EMBL" id="JBEAFC010000003">
    <property type="protein sequence ID" value="KAL1563962.1"/>
    <property type="molecule type" value="Genomic_DNA"/>
</dbReference>